<evidence type="ECO:0000313" key="2">
    <source>
        <dbReference type="Proteomes" id="UP000515442"/>
    </source>
</evidence>
<organism evidence="1 2">
    <name type="scientific">Aeromonas veronii</name>
    <dbReference type="NCBI Taxonomy" id="654"/>
    <lineage>
        <taxon>Bacteria</taxon>
        <taxon>Pseudomonadati</taxon>
        <taxon>Pseudomonadota</taxon>
        <taxon>Gammaproteobacteria</taxon>
        <taxon>Aeromonadales</taxon>
        <taxon>Aeromonadaceae</taxon>
        <taxon>Aeromonas</taxon>
    </lineage>
</organism>
<dbReference type="Proteomes" id="UP000515442">
    <property type="component" value="Chromosome"/>
</dbReference>
<reference evidence="1 2" key="1">
    <citation type="submission" date="2019-12" db="EMBL/GenBank/DDBJ databases">
        <title>complete genome sequences of Aeromonas veronii str. WP3-W19-ESBL-03 isolated from wastewater treatment plant effluent.</title>
        <authorList>
            <person name="Sekizuka T."/>
            <person name="Itokawa K."/>
            <person name="Yatsu K."/>
            <person name="Inamine Y."/>
            <person name="Kuroda M."/>
        </authorList>
    </citation>
    <scope>NUCLEOTIDE SEQUENCE [LARGE SCALE GENOMIC DNA]</scope>
    <source>
        <strain evidence="1 2">WP3-W19-ESBL-03</strain>
    </source>
</reference>
<dbReference type="EMBL" id="AP022038">
    <property type="protein sequence ID" value="BBR40483.1"/>
    <property type="molecule type" value="Genomic_DNA"/>
</dbReference>
<accession>A0A6S5DFS2</accession>
<protein>
    <recommendedName>
        <fullName evidence="3">JAB domain-containing protein</fullName>
    </recommendedName>
</protein>
<sequence>MKYIVVEDHVVPQLFTTAIEAYEFEHRAHLKGKGAINLETFGLLWGYSIPQKGENPARIVSTMATVETSALRHQDWVRPDLNSIIAKKEFFTKYWPNIELVGTFHSHPYADLDTVNEIKGWRASDGDKDFWPWFHEYVSPEQPLLAHIIVTITKLERKGWAYPDRLRGNERKMGYVLSADNRKLWLRSYGSQIDFDDNGEEMFIFKDDLQIEIPSLQNRFWENS</sequence>
<proteinExistence type="predicted"/>
<dbReference type="RefSeq" id="WP_182937888.1">
    <property type="nucleotide sequence ID" value="NZ_AP022038.1"/>
</dbReference>
<name>A0A6S5DFS2_AERVE</name>
<evidence type="ECO:0008006" key="3">
    <source>
        <dbReference type="Google" id="ProtNLM"/>
    </source>
</evidence>
<evidence type="ECO:0000313" key="1">
    <source>
        <dbReference type="EMBL" id="BBR40483.1"/>
    </source>
</evidence>
<dbReference type="AlphaFoldDB" id="A0A6S5DFS2"/>
<gene>
    <name evidence="1" type="ORF">WP3W19E03_30080</name>
</gene>